<keyword evidence="4" id="KW-0511">Multifunctional enzyme</keyword>
<gene>
    <name evidence="7" type="ORF">SANT12839_037300</name>
</gene>
<dbReference type="Pfam" id="PF00550">
    <property type="entry name" value="PP-binding"/>
    <property type="match status" value="1"/>
</dbReference>
<dbReference type="GO" id="GO:0031177">
    <property type="term" value="F:phosphopantetheine binding"/>
    <property type="evidence" value="ECO:0007669"/>
    <property type="project" value="InterPro"/>
</dbReference>
<dbReference type="Gene3D" id="1.10.1200.10">
    <property type="entry name" value="ACP-like"/>
    <property type="match status" value="1"/>
</dbReference>
<feature type="compositionally biased region" description="Low complexity" evidence="5">
    <location>
        <begin position="394"/>
        <end position="407"/>
    </location>
</feature>
<feature type="domain" description="Carrier" evidence="6">
    <location>
        <begin position="267"/>
        <end position="342"/>
    </location>
</feature>
<evidence type="ECO:0000313" key="7">
    <source>
        <dbReference type="EMBL" id="GDY42848.1"/>
    </source>
</evidence>
<dbReference type="SUPFAM" id="SSF51735">
    <property type="entry name" value="NAD(P)-binding Rossmann-fold domains"/>
    <property type="match status" value="1"/>
</dbReference>
<dbReference type="InterPro" id="IPR006162">
    <property type="entry name" value="Ppantetheine_attach_site"/>
</dbReference>
<dbReference type="CDD" id="cd08952">
    <property type="entry name" value="KR_1_SDR_x"/>
    <property type="match status" value="1"/>
</dbReference>
<dbReference type="SUPFAM" id="SSF47336">
    <property type="entry name" value="ACP-like"/>
    <property type="match status" value="1"/>
</dbReference>
<dbReference type="EMBL" id="BJHV01000001">
    <property type="protein sequence ID" value="GDY42848.1"/>
    <property type="molecule type" value="Genomic_DNA"/>
</dbReference>
<dbReference type="InterPro" id="IPR036291">
    <property type="entry name" value="NAD(P)-bd_dom_sf"/>
</dbReference>
<dbReference type="SMART" id="SM00823">
    <property type="entry name" value="PKS_PP"/>
    <property type="match status" value="1"/>
</dbReference>
<dbReference type="InterPro" id="IPR057326">
    <property type="entry name" value="KR_dom"/>
</dbReference>
<dbReference type="InterPro" id="IPR009081">
    <property type="entry name" value="PP-bd_ACP"/>
</dbReference>
<dbReference type="PANTHER" id="PTHR43775">
    <property type="entry name" value="FATTY ACID SYNTHASE"/>
    <property type="match status" value="1"/>
</dbReference>
<dbReference type="Pfam" id="PF08659">
    <property type="entry name" value="KR"/>
    <property type="match status" value="1"/>
</dbReference>
<keyword evidence="1" id="KW-0596">Phosphopantetheine</keyword>
<evidence type="ECO:0000259" key="6">
    <source>
        <dbReference type="PROSITE" id="PS50075"/>
    </source>
</evidence>
<dbReference type="PANTHER" id="PTHR43775:SF51">
    <property type="entry name" value="INACTIVE PHENOLPHTHIOCEROL SYNTHESIS POLYKETIDE SYNTHASE TYPE I PKS1-RELATED"/>
    <property type="match status" value="1"/>
</dbReference>
<dbReference type="GO" id="GO:0017000">
    <property type="term" value="P:antibiotic biosynthetic process"/>
    <property type="evidence" value="ECO:0007669"/>
    <property type="project" value="UniProtKB-ARBA"/>
</dbReference>
<keyword evidence="3" id="KW-0808">Transferase</keyword>
<dbReference type="SMART" id="SM01294">
    <property type="entry name" value="PKS_PP_betabranch"/>
    <property type="match status" value="1"/>
</dbReference>
<dbReference type="GO" id="GO:0006633">
    <property type="term" value="P:fatty acid biosynthetic process"/>
    <property type="evidence" value="ECO:0007669"/>
    <property type="project" value="TreeGrafter"/>
</dbReference>
<evidence type="ECO:0000256" key="2">
    <source>
        <dbReference type="ARBA" id="ARBA00022553"/>
    </source>
</evidence>
<name>A0A4D4K8D5_9ACTN</name>
<feature type="region of interest" description="Disordered" evidence="5">
    <location>
        <begin position="392"/>
        <end position="420"/>
    </location>
</feature>
<keyword evidence="8" id="KW-1185">Reference proteome</keyword>
<dbReference type="PROSITE" id="PS00012">
    <property type="entry name" value="PHOSPHOPANTETHEINE"/>
    <property type="match status" value="1"/>
</dbReference>
<evidence type="ECO:0000256" key="1">
    <source>
        <dbReference type="ARBA" id="ARBA00022450"/>
    </source>
</evidence>
<reference evidence="7 8" key="1">
    <citation type="journal article" date="2020" name="Int. J. Syst. Evol. Microbiol.">
        <title>Reclassification of Streptomyces castelarensis and Streptomyces sporoclivatus as later heterotypic synonyms of Streptomyces antimycoticus.</title>
        <authorList>
            <person name="Komaki H."/>
            <person name="Tamura T."/>
        </authorList>
    </citation>
    <scope>NUCLEOTIDE SEQUENCE [LARGE SCALE GENOMIC DNA]</scope>
    <source>
        <strain evidence="7 8">NBRC 12839</strain>
    </source>
</reference>
<feature type="compositionally biased region" description="Low complexity" evidence="5">
    <location>
        <begin position="10"/>
        <end position="21"/>
    </location>
</feature>
<organism evidence="7 8">
    <name type="scientific">Streptomyces antimycoticus</name>
    <dbReference type="NCBI Taxonomy" id="68175"/>
    <lineage>
        <taxon>Bacteria</taxon>
        <taxon>Bacillati</taxon>
        <taxon>Actinomycetota</taxon>
        <taxon>Actinomycetes</taxon>
        <taxon>Kitasatosporales</taxon>
        <taxon>Streptomycetaceae</taxon>
        <taxon>Streptomyces</taxon>
        <taxon>Streptomyces violaceusniger group</taxon>
    </lineage>
</organism>
<dbReference type="AlphaFoldDB" id="A0A4D4K8D5"/>
<dbReference type="PROSITE" id="PS50075">
    <property type="entry name" value="CARRIER"/>
    <property type="match status" value="1"/>
</dbReference>
<keyword evidence="2" id="KW-0597">Phosphoprotein</keyword>
<dbReference type="GO" id="GO:0004312">
    <property type="term" value="F:fatty acid synthase activity"/>
    <property type="evidence" value="ECO:0007669"/>
    <property type="project" value="TreeGrafter"/>
</dbReference>
<dbReference type="SMART" id="SM00822">
    <property type="entry name" value="PKS_KR"/>
    <property type="match status" value="1"/>
</dbReference>
<dbReference type="Gene3D" id="3.40.50.720">
    <property type="entry name" value="NAD(P)-binding Rossmann-like Domain"/>
    <property type="match status" value="1"/>
</dbReference>
<proteinExistence type="predicted"/>
<feature type="region of interest" description="Disordered" evidence="5">
    <location>
        <begin position="1"/>
        <end position="21"/>
    </location>
</feature>
<evidence type="ECO:0000256" key="4">
    <source>
        <dbReference type="ARBA" id="ARBA00023268"/>
    </source>
</evidence>
<dbReference type="Proteomes" id="UP000299290">
    <property type="component" value="Unassembled WGS sequence"/>
</dbReference>
<dbReference type="FunFam" id="1.10.1200.10:FF:000007">
    <property type="entry name" value="Probable polyketide synthase pks17"/>
    <property type="match status" value="1"/>
</dbReference>
<evidence type="ECO:0000256" key="5">
    <source>
        <dbReference type="SAM" id="MobiDB-lite"/>
    </source>
</evidence>
<protein>
    <recommendedName>
        <fullName evidence="6">Carrier domain-containing protein</fullName>
    </recommendedName>
</protein>
<evidence type="ECO:0000313" key="8">
    <source>
        <dbReference type="Proteomes" id="UP000299290"/>
    </source>
</evidence>
<dbReference type="InterPro" id="IPR020806">
    <property type="entry name" value="PKS_PP-bd"/>
</dbReference>
<sequence length="438" mass="46011">MAGPGRRRPPGAGEPQGPGRPRAVELEAELTELGAKVTLAACDVTDRAALAETLAAIPADQPLTAVVHTAAVIEDGVIEGLTPDQVERVLRLKVDATRHLHELTRDLDLTAFVLCSHFSATFGAPGQGNQAPGNAFLHSFAEQRRADGLPATTLTFGPWGDGATVDGAVGDRMRRHGINEMAPEPATTTLQHALDRDETALTVIDMDWRRFTLAFTADRSRPLLHDLPEAREVVEEMAAAEADGGGAAAGAALAGQLAALPETERERVLLDLVRSAVAAVLGHSGAQAVEAGRAFKELGFDSLTAVELRNRLGAASGLKLPPSLIFDHPTPAAVAAYLRAGIAPDEAADGTAVLEELDKLETALTGTAPDNITRARITMRLQSLMAKWNESDGTAVTAEPATTAAPERPAKDTVDAEQLQSASDEELFAFINKGLGRA</sequence>
<dbReference type="InterPro" id="IPR013968">
    <property type="entry name" value="PKS_KR"/>
</dbReference>
<accession>A0A4D4K8D5</accession>
<dbReference type="InterPro" id="IPR036736">
    <property type="entry name" value="ACP-like_sf"/>
</dbReference>
<comment type="caution">
    <text evidence="7">The sequence shown here is derived from an EMBL/GenBank/DDBJ whole genome shotgun (WGS) entry which is preliminary data.</text>
</comment>
<evidence type="ECO:0000256" key="3">
    <source>
        <dbReference type="ARBA" id="ARBA00022679"/>
    </source>
</evidence>
<dbReference type="InterPro" id="IPR050091">
    <property type="entry name" value="PKS_NRPS_Biosynth_Enz"/>
</dbReference>